<protein>
    <recommendedName>
        <fullName evidence="3">F-box domain-containing protein</fullName>
    </recommendedName>
</protein>
<keyword evidence="2" id="KW-1185">Reference proteome</keyword>
<dbReference type="OMA" id="ATQNTCR"/>
<dbReference type="EMBL" id="KV878687">
    <property type="protein sequence ID" value="OJJ70123.1"/>
    <property type="molecule type" value="Genomic_DNA"/>
</dbReference>
<proteinExistence type="predicted"/>
<name>A0A1L9UEQ0_ASPBC</name>
<reference evidence="2" key="1">
    <citation type="journal article" date="2017" name="Genome Biol.">
        <title>Comparative genomics reveals high biological diversity and specific adaptations in the industrially and medically important fungal genus Aspergillus.</title>
        <authorList>
            <person name="de Vries R.P."/>
            <person name="Riley R."/>
            <person name="Wiebenga A."/>
            <person name="Aguilar-Osorio G."/>
            <person name="Amillis S."/>
            <person name="Uchima C.A."/>
            <person name="Anderluh G."/>
            <person name="Asadollahi M."/>
            <person name="Askin M."/>
            <person name="Barry K."/>
            <person name="Battaglia E."/>
            <person name="Bayram O."/>
            <person name="Benocci T."/>
            <person name="Braus-Stromeyer S.A."/>
            <person name="Caldana C."/>
            <person name="Canovas D."/>
            <person name="Cerqueira G.C."/>
            <person name="Chen F."/>
            <person name="Chen W."/>
            <person name="Choi C."/>
            <person name="Clum A."/>
            <person name="Dos Santos R.A."/>
            <person name="Damasio A.R."/>
            <person name="Diallinas G."/>
            <person name="Emri T."/>
            <person name="Fekete E."/>
            <person name="Flipphi M."/>
            <person name="Freyberg S."/>
            <person name="Gallo A."/>
            <person name="Gournas C."/>
            <person name="Habgood R."/>
            <person name="Hainaut M."/>
            <person name="Harispe M.L."/>
            <person name="Henrissat B."/>
            <person name="Hilden K.S."/>
            <person name="Hope R."/>
            <person name="Hossain A."/>
            <person name="Karabika E."/>
            <person name="Karaffa L."/>
            <person name="Karanyi Z."/>
            <person name="Krasevec N."/>
            <person name="Kuo A."/>
            <person name="Kusch H."/>
            <person name="LaButti K."/>
            <person name="Lagendijk E.L."/>
            <person name="Lapidus A."/>
            <person name="Levasseur A."/>
            <person name="Lindquist E."/>
            <person name="Lipzen A."/>
            <person name="Logrieco A.F."/>
            <person name="MacCabe A."/>
            <person name="Maekelae M.R."/>
            <person name="Malavazi I."/>
            <person name="Melin P."/>
            <person name="Meyer V."/>
            <person name="Mielnichuk N."/>
            <person name="Miskei M."/>
            <person name="Molnar A.P."/>
            <person name="Mule G."/>
            <person name="Ngan C.Y."/>
            <person name="Orejas M."/>
            <person name="Orosz E."/>
            <person name="Ouedraogo J.P."/>
            <person name="Overkamp K.M."/>
            <person name="Park H.-S."/>
            <person name="Perrone G."/>
            <person name="Piumi F."/>
            <person name="Punt P.J."/>
            <person name="Ram A.F."/>
            <person name="Ramon A."/>
            <person name="Rauscher S."/>
            <person name="Record E."/>
            <person name="Riano-Pachon D.M."/>
            <person name="Robert V."/>
            <person name="Roehrig J."/>
            <person name="Ruller R."/>
            <person name="Salamov A."/>
            <person name="Salih N.S."/>
            <person name="Samson R.A."/>
            <person name="Sandor E."/>
            <person name="Sanguinetti M."/>
            <person name="Schuetze T."/>
            <person name="Sepcic K."/>
            <person name="Shelest E."/>
            <person name="Sherlock G."/>
            <person name="Sophianopoulou V."/>
            <person name="Squina F.M."/>
            <person name="Sun H."/>
            <person name="Susca A."/>
            <person name="Todd R.B."/>
            <person name="Tsang A."/>
            <person name="Unkles S.E."/>
            <person name="van de Wiele N."/>
            <person name="van Rossen-Uffink D."/>
            <person name="Oliveira J.V."/>
            <person name="Vesth T.C."/>
            <person name="Visser J."/>
            <person name="Yu J.-H."/>
            <person name="Zhou M."/>
            <person name="Andersen M.R."/>
            <person name="Archer D.B."/>
            <person name="Baker S.E."/>
            <person name="Benoit I."/>
            <person name="Brakhage A.A."/>
            <person name="Braus G.H."/>
            <person name="Fischer R."/>
            <person name="Frisvad J.C."/>
            <person name="Goldman G.H."/>
            <person name="Houbraken J."/>
            <person name="Oakley B."/>
            <person name="Pocsi I."/>
            <person name="Scazzocchio C."/>
            <person name="Seiboth B."/>
            <person name="vanKuyk P.A."/>
            <person name="Wortman J."/>
            <person name="Dyer P.S."/>
            <person name="Grigoriev I.V."/>
        </authorList>
    </citation>
    <scope>NUCLEOTIDE SEQUENCE [LARGE SCALE GENOMIC DNA]</scope>
    <source>
        <strain evidence="2">CBS 101740 / IMI 381727 / IBT 21946</strain>
    </source>
</reference>
<sequence length="509" mass="57246">MPRAHRMFHIHTCSFPRSENVPDLPFLISATQNTCRYGHIASTIQVLSMDELVVTRSPKTVLPLDPVLFEALLASIQSPPDQILWWREALESGHKDAWLSLLLLQLPNLRKLELKYMDTRSPYLQCILSRLIDPNDPLTGLTALSELEIGSHLPVEDVHLSSVIPFAQLPSVRKIRLVGAIGYYPLPTSADGNETHWANEITSSLIPPSSQSPSKLTHLAIHACSTLATLPNLLASLPKLQSFIYCQDVSGIPQDYDQVTGDRNEDAGINSVMHRPSPVPQVQNADDIQSIDTLNAAALYPGLARASADSLQELWVTVVRPFRQNDNEQREQDILGTPIGDLRVFSALTQVWIPVDNLLTMVRQSGKLQNGTIDEVWVKNNLWDVLPLSLERLFLEDCDRGILPVIVSQLRQVLKSQVGMKEYVLFPSLNTLVLQQPFDEVDRVPLVCPVNTPRFSLEMMMLECGHRMAMNDIQPEVYADLMDLAERFTMFDLELKVLDKWDRSEAFPL</sequence>
<dbReference type="InterPro" id="IPR032675">
    <property type="entry name" value="LRR_dom_sf"/>
</dbReference>
<organism evidence="1 2">
    <name type="scientific">Aspergillus brasiliensis (strain CBS 101740 / IMI 381727 / IBT 21946)</name>
    <dbReference type="NCBI Taxonomy" id="767769"/>
    <lineage>
        <taxon>Eukaryota</taxon>
        <taxon>Fungi</taxon>
        <taxon>Dikarya</taxon>
        <taxon>Ascomycota</taxon>
        <taxon>Pezizomycotina</taxon>
        <taxon>Eurotiomycetes</taxon>
        <taxon>Eurotiomycetidae</taxon>
        <taxon>Eurotiales</taxon>
        <taxon>Aspergillaceae</taxon>
        <taxon>Aspergillus</taxon>
        <taxon>Aspergillus subgen. Circumdati</taxon>
    </lineage>
</organism>
<dbReference type="VEuPathDB" id="FungiDB:ASPBRDRAFT_56844"/>
<dbReference type="AlphaFoldDB" id="A0A1L9UEQ0"/>
<dbReference type="Gene3D" id="3.80.10.10">
    <property type="entry name" value="Ribonuclease Inhibitor"/>
    <property type="match status" value="1"/>
</dbReference>
<dbReference type="STRING" id="767769.A0A1L9UEQ0"/>
<dbReference type="RefSeq" id="XP_067477372.1">
    <property type="nucleotide sequence ID" value="XM_067627642.1"/>
</dbReference>
<dbReference type="Proteomes" id="UP000184499">
    <property type="component" value="Unassembled WGS sequence"/>
</dbReference>
<evidence type="ECO:0008006" key="3">
    <source>
        <dbReference type="Google" id="ProtNLM"/>
    </source>
</evidence>
<dbReference type="OrthoDB" id="4431514at2759"/>
<dbReference type="SUPFAM" id="SSF52058">
    <property type="entry name" value="L domain-like"/>
    <property type="match status" value="1"/>
</dbReference>
<accession>A0A1L9UEQ0</accession>
<dbReference type="GeneID" id="93580130"/>
<evidence type="ECO:0000313" key="2">
    <source>
        <dbReference type="Proteomes" id="UP000184499"/>
    </source>
</evidence>
<evidence type="ECO:0000313" key="1">
    <source>
        <dbReference type="EMBL" id="OJJ70123.1"/>
    </source>
</evidence>
<gene>
    <name evidence="1" type="ORF">ASPBRDRAFT_56844</name>
</gene>